<protein>
    <submittedName>
        <fullName evidence="5">Substrate-binding domain-containing protein</fullName>
    </submittedName>
</protein>
<organism evidence="5 6">
    <name type="scientific">Microbulbifer halophilus</name>
    <dbReference type="NCBI Taxonomy" id="453963"/>
    <lineage>
        <taxon>Bacteria</taxon>
        <taxon>Pseudomonadati</taxon>
        <taxon>Pseudomonadota</taxon>
        <taxon>Gammaproteobacteria</taxon>
        <taxon>Cellvibrionales</taxon>
        <taxon>Microbulbiferaceae</taxon>
        <taxon>Microbulbifer</taxon>
    </lineage>
</organism>
<evidence type="ECO:0000313" key="6">
    <source>
        <dbReference type="Proteomes" id="UP001597425"/>
    </source>
</evidence>
<keyword evidence="6" id="KW-1185">Reference proteome</keyword>
<comment type="caution">
    <text evidence="5">The sequence shown here is derived from an EMBL/GenBank/DDBJ whole genome shotgun (WGS) entry which is preliminary data.</text>
</comment>
<keyword evidence="2" id="KW-0238">DNA-binding</keyword>
<dbReference type="PANTHER" id="PTHR30146:SF109">
    <property type="entry name" value="HTH-TYPE TRANSCRIPTIONAL REGULATOR GALS"/>
    <property type="match status" value="1"/>
</dbReference>
<dbReference type="PANTHER" id="PTHR30146">
    <property type="entry name" value="LACI-RELATED TRANSCRIPTIONAL REPRESSOR"/>
    <property type="match status" value="1"/>
</dbReference>
<proteinExistence type="predicted"/>
<keyword evidence="3" id="KW-0804">Transcription</keyword>
<dbReference type="SUPFAM" id="SSF53822">
    <property type="entry name" value="Periplasmic binding protein-like I"/>
    <property type="match status" value="1"/>
</dbReference>
<reference evidence="6" key="1">
    <citation type="journal article" date="2019" name="Int. J. Syst. Evol. Microbiol.">
        <title>The Global Catalogue of Microorganisms (GCM) 10K type strain sequencing project: providing services to taxonomists for standard genome sequencing and annotation.</title>
        <authorList>
            <consortium name="The Broad Institute Genomics Platform"/>
            <consortium name="The Broad Institute Genome Sequencing Center for Infectious Disease"/>
            <person name="Wu L."/>
            <person name="Ma J."/>
        </authorList>
    </citation>
    <scope>NUCLEOTIDE SEQUENCE [LARGE SCALE GENOMIC DNA]</scope>
    <source>
        <strain evidence="6">KCTC 12848</strain>
    </source>
</reference>
<dbReference type="RefSeq" id="WP_265720912.1">
    <property type="nucleotide sequence ID" value="NZ_JAPIVK010000006.1"/>
</dbReference>
<dbReference type="Proteomes" id="UP001597425">
    <property type="component" value="Unassembled WGS sequence"/>
</dbReference>
<name>A0ABW5EDF8_9GAMM</name>
<evidence type="ECO:0000256" key="2">
    <source>
        <dbReference type="ARBA" id="ARBA00023125"/>
    </source>
</evidence>
<accession>A0ABW5EDF8</accession>
<gene>
    <name evidence="5" type="ORF">ACFSKX_03230</name>
</gene>
<evidence type="ECO:0000256" key="3">
    <source>
        <dbReference type="ARBA" id="ARBA00023163"/>
    </source>
</evidence>
<dbReference type="InterPro" id="IPR028082">
    <property type="entry name" value="Peripla_BP_I"/>
</dbReference>
<dbReference type="Gene3D" id="3.40.50.2300">
    <property type="match status" value="2"/>
</dbReference>
<keyword evidence="1" id="KW-0805">Transcription regulation</keyword>
<evidence type="ECO:0000256" key="1">
    <source>
        <dbReference type="ARBA" id="ARBA00023015"/>
    </source>
</evidence>
<dbReference type="Pfam" id="PF13377">
    <property type="entry name" value="Peripla_BP_3"/>
    <property type="match status" value="1"/>
</dbReference>
<evidence type="ECO:0000313" key="5">
    <source>
        <dbReference type="EMBL" id="MFD2309419.1"/>
    </source>
</evidence>
<feature type="domain" description="Transcriptional regulator LacI/GalR-like sensor" evidence="4">
    <location>
        <begin position="9"/>
        <end position="149"/>
    </location>
</feature>
<dbReference type="InterPro" id="IPR046335">
    <property type="entry name" value="LacI/GalR-like_sensor"/>
</dbReference>
<sequence>MEDAPWWKNPSTRDRLKGYRYALHRGGIPVDETLIEVGNHGLRDAERATRKLMEQPDRPTAIFNFSDEMAMSCLAALHSMGYRIPDDISVMGFDDIPYAEYCHPALTTVSQPMAEIGIECMELLPQLKGKEMDACNRILPHRLMVRNSTGPTLSAMSPALAGRSQS</sequence>
<evidence type="ECO:0000259" key="4">
    <source>
        <dbReference type="Pfam" id="PF13377"/>
    </source>
</evidence>
<dbReference type="EMBL" id="JBHUJD010000003">
    <property type="protein sequence ID" value="MFD2309419.1"/>
    <property type="molecule type" value="Genomic_DNA"/>
</dbReference>